<evidence type="ECO:0000313" key="1">
    <source>
        <dbReference type="EMBL" id="ABD85891.1"/>
    </source>
</evidence>
<gene>
    <name evidence="1" type="ordered locus">RPC_0316</name>
</gene>
<sequence>MRIMLRFGILASTIPLLLVGVFAGGELSPGPRPCIALGDGAAQLAPTPWQAGLHVSFTDDASRASVRVQIVDAPEQADFTVVDDIDAAEPAGCERGESPRLIAITPTPSGADPVIHLSRDRDADYRIFVRSSRVSEREAAALIVGANAAPAHLVAALDGGS</sequence>
<dbReference type="eggNOG" id="ENOG5030VKT">
    <property type="taxonomic scope" value="Bacteria"/>
</dbReference>
<proteinExistence type="predicted"/>
<accession>Q21CJ5</accession>
<reference evidence="1" key="1">
    <citation type="submission" date="2006-03" db="EMBL/GenBank/DDBJ databases">
        <title>Complete sequence of Rhodopseudomonas palustris BisB18.</title>
        <authorList>
            <consortium name="US DOE Joint Genome Institute"/>
            <person name="Copeland A."/>
            <person name="Lucas S."/>
            <person name="Lapidus A."/>
            <person name="Barry K."/>
            <person name="Detter J.C."/>
            <person name="Glavina del Rio T."/>
            <person name="Hammon N."/>
            <person name="Israni S."/>
            <person name="Dalin E."/>
            <person name="Tice H."/>
            <person name="Pitluck S."/>
            <person name="Chain P."/>
            <person name="Malfatti S."/>
            <person name="Shin M."/>
            <person name="Vergez L."/>
            <person name="Schmutz J."/>
            <person name="Larimer F."/>
            <person name="Land M."/>
            <person name="Hauser L."/>
            <person name="Pelletier D.A."/>
            <person name="Kyrpides N."/>
            <person name="Anderson I."/>
            <person name="Oda Y."/>
            <person name="Harwood C.S."/>
            <person name="Richardson P."/>
        </authorList>
    </citation>
    <scope>NUCLEOTIDE SEQUENCE [LARGE SCALE GENOMIC DNA]</scope>
    <source>
        <strain evidence="1">BisB18</strain>
    </source>
</reference>
<dbReference type="AlphaFoldDB" id="Q21CJ5"/>
<dbReference type="HOGENOM" id="CLU_1658983_0_0_5"/>
<dbReference type="STRING" id="316056.RPC_0316"/>
<protein>
    <submittedName>
        <fullName evidence="1">Uncharacterized protein</fullName>
    </submittedName>
</protein>
<dbReference type="EMBL" id="CP000301">
    <property type="protein sequence ID" value="ABD85891.1"/>
    <property type="molecule type" value="Genomic_DNA"/>
</dbReference>
<organism evidence="1">
    <name type="scientific">Rhodopseudomonas palustris (strain BisB18)</name>
    <dbReference type="NCBI Taxonomy" id="316056"/>
    <lineage>
        <taxon>Bacteria</taxon>
        <taxon>Pseudomonadati</taxon>
        <taxon>Pseudomonadota</taxon>
        <taxon>Alphaproteobacteria</taxon>
        <taxon>Hyphomicrobiales</taxon>
        <taxon>Nitrobacteraceae</taxon>
        <taxon>Rhodopseudomonas</taxon>
    </lineage>
</organism>
<name>Q21CJ5_RHOPB</name>
<dbReference type="KEGG" id="rpc:RPC_0316"/>